<feature type="region of interest" description="Disordered" evidence="1">
    <location>
        <begin position="188"/>
        <end position="224"/>
    </location>
</feature>
<feature type="non-terminal residue" evidence="2">
    <location>
        <position position="538"/>
    </location>
</feature>
<feature type="compositionally biased region" description="Polar residues" evidence="1">
    <location>
        <begin position="303"/>
        <end position="320"/>
    </location>
</feature>
<reference evidence="2" key="1">
    <citation type="submission" date="2023-07" db="EMBL/GenBank/DDBJ databases">
        <authorList>
            <person name="Stuckert A."/>
        </authorList>
    </citation>
    <scope>NUCLEOTIDE SEQUENCE</scope>
</reference>
<evidence type="ECO:0000256" key="1">
    <source>
        <dbReference type="SAM" id="MobiDB-lite"/>
    </source>
</evidence>
<accession>A0ABN9LVT5</accession>
<feature type="region of interest" description="Disordered" evidence="1">
    <location>
        <begin position="85"/>
        <end position="129"/>
    </location>
</feature>
<protein>
    <submittedName>
        <fullName evidence="2">Uncharacterized protein</fullName>
    </submittedName>
</protein>
<feature type="compositionally biased region" description="Polar residues" evidence="1">
    <location>
        <begin position="359"/>
        <end position="370"/>
    </location>
</feature>
<evidence type="ECO:0000313" key="3">
    <source>
        <dbReference type="Proteomes" id="UP001176940"/>
    </source>
</evidence>
<proteinExistence type="predicted"/>
<name>A0ABN9LVT5_9NEOB</name>
<feature type="compositionally biased region" description="Low complexity" evidence="1">
    <location>
        <begin position="371"/>
        <end position="394"/>
    </location>
</feature>
<comment type="caution">
    <text evidence="2">The sequence shown here is derived from an EMBL/GenBank/DDBJ whole genome shotgun (WGS) entry which is preliminary data.</text>
</comment>
<evidence type="ECO:0000313" key="2">
    <source>
        <dbReference type="EMBL" id="CAJ0949034.1"/>
    </source>
</evidence>
<feature type="compositionally biased region" description="Basic and acidic residues" evidence="1">
    <location>
        <begin position="88"/>
        <end position="100"/>
    </location>
</feature>
<feature type="compositionally biased region" description="Low complexity" evidence="1">
    <location>
        <begin position="198"/>
        <end position="213"/>
    </location>
</feature>
<keyword evidence="3" id="KW-1185">Reference proteome</keyword>
<dbReference type="EMBL" id="CAUEEQ010029471">
    <property type="protein sequence ID" value="CAJ0949034.1"/>
    <property type="molecule type" value="Genomic_DNA"/>
</dbReference>
<feature type="compositionally biased region" description="Low complexity" evidence="1">
    <location>
        <begin position="346"/>
        <end position="358"/>
    </location>
</feature>
<sequence length="538" mass="57801">MQFALQSLLALFDSTELPKRLSLDSSSSLESLASAQSMCNPIPHGYLGHPFSPTCPDSMSSDAISVYSLSSIASSMSFVSKPDGLADGENKVRQDHDRPKYIYSHRSSTRGQSSPQTQMSLSKEEQEEYDGFSIISNEPLLSYTENIDPSLIKENVQEIIQVSVNSKGSISTPNSPVKLALISSPNSPFQKVGKHASSDTGESDQSSTETDSTVKSQEEGNPKLNPEELAQKILEETQSHLIAVERLQRSGSLNRVNQSPDGASTPNGSSMFRSSETSAFSRPVQKGLPSPVTVKPKPPTRSSSLQKVSSGYNSPANSDSSLKEGASLHSNQPSPSSDSPFKLKYPSSPYSSHISRSPQNISPSSGHQSPAGSTSSPALSYSSAGSARSSPADAPDLDKLKLAAIDEKVKAIHNLKMFWSSNPQHTSGPIKILRGTPGTMTSKKDVLSLLNLSPRHNKKEEAVDNLELKELSVQKKHAEATQQNPQNGHKHTENINVANITQSASSINMSGSIRNLKLSSGNGYKFLSPGRFFPSSKC</sequence>
<feature type="compositionally biased region" description="Polar residues" evidence="1">
    <location>
        <begin position="105"/>
        <end position="121"/>
    </location>
</feature>
<organism evidence="2 3">
    <name type="scientific">Ranitomeya imitator</name>
    <name type="common">mimic poison frog</name>
    <dbReference type="NCBI Taxonomy" id="111125"/>
    <lineage>
        <taxon>Eukaryota</taxon>
        <taxon>Metazoa</taxon>
        <taxon>Chordata</taxon>
        <taxon>Craniata</taxon>
        <taxon>Vertebrata</taxon>
        <taxon>Euteleostomi</taxon>
        <taxon>Amphibia</taxon>
        <taxon>Batrachia</taxon>
        <taxon>Anura</taxon>
        <taxon>Neobatrachia</taxon>
        <taxon>Hyloidea</taxon>
        <taxon>Dendrobatidae</taxon>
        <taxon>Dendrobatinae</taxon>
        <taxon>Ranitomeya</taxon>
    </lineage>
</organism>
<feature type="compositionally biased region" description="Polar residues" evidence="1">
    <location>
        <begin position="252"/>
        <end position="280"/>
    </location>
</feature>
<feature type="region of interest" description="Disordered" evidence="1">
    <location>
        <begin position="252"/>
        <end position="394"/>
    </location>
</feature>
<feature type="compositionally biased region" description="Polar residues" evidence="1">
    <location>
        <begin position="328"/>
        <end position="339"/>
    </location>
</feature>
<dbReference type="Proteomes" id="UP001176940">
    <property type="component" value="Unassembled WGS sequence"/>
</dbReference>
<gene>
    <name evidence="2" type="ORF">RIMI_LOCUS12428888</name>
</gene>